<protein>
    <submittedName>
        <fullName evidence="1">Uncharacterized protein</fullName>
    </submittedName>
</protein>
<dbReference type="AlphaFoldDB" id="E1YHR9"/>
<organism evidence="1">
    <name type="scientific">uncultured Desulfobacterium sp</name>
    <dbReference type="NCBI Taxonomy" id="201089"/>
    <lineage>
        <taxon>Bacteria</taxon>
        <taxon>Pseudomonadati</taxon>
        <taxon>Thermodesulfobacteriota</taxon>
        <taxon>Desulfobacteria</taxon>
        <taxon>Desulfobacterales</taxon>
        <taxon>Desulfobacteriaceae</taxon>
        <taxon>Desulfobacterium</taxon>
        <taxon>environmental samples</taxon>
    </lineage>
</organism>
<proteinExistence type="predicted"/>
<accession>E1YHR9</accession>
<name>E1YHR9_9BACT</name>
<gene>
    <name evidence="1" type="ORF">N47_D29970</name>
</gene>
<sequence>MRINIVPFVGCRRFFYFPDQNLTGYWILSIWHYPDIEIKTD</sequence>
<reference evidence="1" key="1">
    <citation type="journal article" date="2011" name="Environ. Microbiol.">
        <title>Genomic insights into the metabolic potential of the polycyclic aromatic hydrocarbon degrading sulfate-reducing Deltaproteobacterium N47.</title>
        <authorList>
            <person name="Bergmann F."/>
            <person name="Selesi D."/>
            <person name="Weinmaier T."/>
            <person name="Tischler P."/>
            <person name="Rattei T."/>
            <person name="Meckenstock R.U."/>
        </authorList>
    </citation>
    <scope>NUCLEOTIDE SEQUENCE</scope>
</reference>
<evidence type="ECO:0000313" key="1">
    <source>
        <dbReference type="EMBL" id="CBX30188.1"/>
    </source>
</evidence>
<dbReference type="EMBL" id="FR695874">
    <property type="protein sequence ID" value="CBX30188.1"/>
    <property type="molecule type" value="Genomic_DNA"/>
</dbReference>